<evidence type="ECO:0000256" key="2">
    <source>
        <dbReference type="SAM" id="Phobius"/>
    </source>
</evidence>
<feature type="domain" description="DUF6535" evidence="3">
    <location>
        <begin position="45"/>
        <end position="222"/>
    </location>
</feature>
<feature type="transmembrane region" description="Helical" evidence="2">
    <location>
        <begin position="193"/>
        <end position="220"/>
    </location>
</feature>
<proteinExistence type="predicted"/>
<evidence type="ECO:0000313" key="5">
    <source>
        <dbReference type="Proteomes" id="UP000759537"/>
    </source>
</evidence>
<name>A0A9P5JZ55_9AGAM</name>
<feature type="region of interest" description="Disordered" evidence="1">
    <location>
        <begin position="1"/>
        <end position="35"/>
    </location>
</feature>
<dbReference type="Pfam" id="PF20153">
    <property type="entry name" value="DUF6535"/>
    <property type="match status" value="1"/>
</dbReference>
<evidence type="ECO:0000313" key="4">
    <source>
        <dbReference type="EMBL" id="KAF8471440.1"/>
    </source>
</evidence>
<reference evidence="4" key="1">
    <citation type="submission" date="2019-10" db="EMBL/GenBank/DDBJ databases">
        <authorList>
            <consortium name="DOE Joint Genome Institute"/>
            <person name="Kuo A."/>
            <person name="Miyauchi S."/>
            <person name="Kiss E."/>
            <person name="Drula E."/>
            <person name="Kohler A."/>
            <person name="Sanchez-Garcia M."/>
            <person name="Andreopoulos B."/>
            <person name="Barry K.W."/>
            <person name="Bonito G."/>
            <person name="Buee M."/>
            <person name="Carver A."/>
            <person name="Chen C."/>
            <person name="Cichocki N."/>
            <person name="Clum A."/>
            <person name="Culley D."/>
            <person name="Crous P.W."/>
            <person name="Fauchery L."/>
            <person name="Girlanda M."/>
            <person name="Hayes R."/>
            <person name="Keri Z."/>
            <person name="LaButti K."/>
            <person name="Lipzen A."/>
            <person name="Lombard V."/>
            <person name="Magnuson J."/>
            <person name="Maillard F."/>
            <person name="Morin E."/>
            <person name="Murat C."/>
            <person name="Nolan M."/>
            <person name="Ohm R."/>
            <person name="Pangilinan J."/>
            <person name="Pereira M."/>
            <person name="Perotto S."/>
            <person name="Peter M."/>
            <person name="Riley R."/>
            <person name="Sitrit Y."/>
            <person name="Stielow B."/>
            <person name="Szollosi G."/>
            <person name="Zifcakova L."/>
            <person name="Stursova M."/>
            <person name="Spatafora J.W."/>
            <person name="Tedersoo L."/>
            <person name="Vaario L.-M."/>
            <person name="Yamada A."/>
            <person name="Yan M."/>
            <person name="Wang P."/>
            <person name="Xu J."/>
            <person name="Bruns T."/>
            <person name="Baldrian P."/>
            <person name="Vilgalys R."/>
            <person name="Henrissat B."/>
            <person name="Grigoriev I.V."/>
            <person name="Hibbett D."/>
            <person name="Nagy L.G."/>
            <person name="Martin F.M."/>
        </authorList>
    </citation>
    <scope>NUCLEOTIDE SEQUENCE</scope>
    <source>
        <strain evidence="4">Prilba</strain>
    </source>
</reference>
<feature type="transmembrane region" description="Helical" evidence="2">
    <location>
        <begin position="134"/>
        <end position="159"/>
    </location>
</feature>
<dbReference type="EMBL" id="WHVB01000023">
    <property type="protein sequence ID" value="KAF8471440.1"/>
    <property type="molecule type" value="Genomic_DNA"/>
</dbReference>
<evidence type="ECO:0000259" key="3">
    <source>
        <dbReference type="Pfam" id="PF20153"/>
    </source>
</evidence>
<evidence type="ECO:0000256" key="1">
    <source>
        <dbReference type="SAM" id="MobiDB-lite"/>
    </source>
</evidence>
<reference evidence="4" key="2">
    <citation type="journal article" date="2020" name="Nat. Commun.">
        <title>Large-scale genome sequencing of mycorrhizal fungi provides insights into the early evolution of symbiotic traits.</title>
        <authorList>
            <person name="Miyauchi S."/>
            <person name="Kiss E."/>
            <person name="Kuo A."/>
            <person name="Drula E."/>
            <person name="Kohler A."/>
            <person name="Sanchez-Garcia M."/>
            <person name="Morin E."/>
            <person name="Andreopoulos B."/>
            <person name="Barry K.W."/>
            <person name="Bonito G."/>
            <person name="Buee M."/>
            <person name="Carver A."/>
            <person name="Chen C."/>
            <person name="Cichocki N."/>
            <person name="Clum A."/>
            <person name="Culley D."/>
            <person name="Crous P.W."/>
            <person name="Fauchery L."/>
            <person name="Girlanda M."/>
            <person name="Hayes R.D."/>
            <person name="Keri Z."/>
            <person name="LaButti K."/>
            <person name="Lipzen A."/>
            <person name="Lombard V."/>
            <person name="Magnuson J."/>
            <person name="Maillard F."/>
            <person name="Murat C."/>
            <person name="Nolan M."/>
            <person name="Ohm R.A."/>
            <person name="Pangilinan J."/>
            <person name="Pereira M.F."/>
            <person name="Perotto S."/>
            <person name="Peter M."/>
            <person name="Pfister S."/>
            <person name="Riley R."/>
            <person name="Sitrit Y."/>
            <person name="Stielow J.B."/>
            <person name="Szollosi G."/>
            <person name="Zifcakova L."/>
            <person name="Stursova M."/>
            <person name="Spatafora J.W."/>
            <person name="Tedersoo L."/>
            <person name="Vaario L.M."/>
            <person name="Yamada A."/>
            <person name="Yan M."/>
            <person name="Wang P."/>
            <person name="Xu J."/>
            <person name="Bruns T."/>
            <person name="Baldrian P."/>
            <person name="Vilgalys R."/>
            <person name="Dunand C."/>
            <person name="Henrissat B."/>
            <person name="Grigoriev I.V."/>
            <person name="Hibbett D."/>
            <person name="Nagy L.G."/>
            <person name="Martin F.M."/>
        </authorList>
    </citation>
    <scope>NUCLEOTIDE SEQUENCE</scope>
    <source>
        <strain evidence="4">Prilba</strain>
    </source>
</reference>
<gene>
    <name evidence="4" type="ORF">DFH94DRAFT_656158</name>
</gene>
<feature type="non-terminal residue" evidence="4">
    <location>
        <position position="1"/>
    </location>
</feature>
<dbReference type="AlphaFoldDB" id="A0A9P5JZ55"/>
<organism evidence="4 5">
    <name type="scientific">Russula ochroleuca</name>
    <dbReference type="NCBI Taxonomy" id="152965"/>
    <lineage>
        <taxon>Eukaryota</taxon>
        <taxon>Fungi</taxon>
        <taxon>Dikarya</taxon>
        <taxon>Basidiomycota</taxon>
        <taxon>Agaricomycotina</taxon>
        <taxon>Agaricomycetes</taxon>
        <taxon>Russulales</taxon>
        <taxon>Russulaceae</taxon>
        <taxon>Russula</taxon>
    </lineage>
</organism>
<keyword evidence="2" id="KW-1133">Transmembrane helix</keyword>
<dbReference type="InterPro" id="IPR045338">
    <property type="entry name" value="DUF6535"/>
</dbReference>
<protein>
    <recommendedName>
        <fullName evidence="3">DUF6535 domain-containing protein</fullName>
    </recommendedName>
</protein>
<dbReference type="Proteomes" id="UP000759537">
    <property type="component" value="Unassembled WGS sequence"/>
</dbReference>
<keyword evidence="5" id="KW-1185">Reference proteome</keyword>
<keyword evidence="2" id="KW-0812">Transmembrane</keyword>
<feature type="transmembrane region" description="Helical" evidence="2">
    <location>
        <begin position="232"/>
        <end position="252"/>
    </location>
</feature>
<comment type="caution">
    <text evidence="4">The sequence shown here is derived from an EMBL/GenBank/DDBJ whole genome shotgun (WGS) entry which is preliminary data.</text>
</comment>
<keyword evidence="2" id="KW-0472">Membrane</keyword>
<sequence>MSVSENTPNEPKGHHHDQIDMAYHPVGSPKDSEIGDSSGPLYSLYSEVVGGGDNKEVERLQKDAKGIVLFIGLFATALAALITVSIQDLRPDPQDNSSFYLENIFQLLADTNASSTSTPSTAATKPPPFSPPRYAIWVNSLWFLSLVISLTSALLATLIQQWTRRYFKATQPQNSPDKRARIHRLLSSGVDDLYFLLATDVVPILLHLSVFLFIAGLLILLRNTNHTVFDVVLVWVALCVAIYAYITFLPIFRPASPNYGPISSLAWQLYAAGSNHVFQLLSIWKGSRNKDPLLPARLLRRLEEKAEEIILGKSPELDARILESLLDNLCGDRAQETFFEAIPGFFNSQRVVQMQNVKKRLSSMFYTKFRRSVDQFLDKTLSSDYVSELGRSCRLLTCLKAAHIVLGDRAGMSIADRIIHNGNWNEVDPSPEMGNSLRRWRNSNDPLIAPIGSCIIAQIIARVGMHDYTWMALTMSQLGVTDEVLQ</sequence>
<feature type="transmembrane region" description="Helical" evidence="2">
    <location>
        <begin position="67"/>
        <end position="86"/>
    </location>
</feature>
<accession>A0A9P5JZ55</accession>
<dbReference type="OrthoDB" id="3219854at2759"/>